<dbReference type="GO" id="GO:0004420">
    <property type="term" value="F:hydroxymethylglutaryl-CoA reductase (NADPH) activity"/>
    <property type="evidence" value="ECO:0007669"/>
    <property type="project" value="UniProtKB-EC"/>
</dbReference>
<dbReference type="PRINTS" id="PR00071">
    <property type="entry name" value="HMGCOARDTASE"/>
</dbReference>
<dbReference type="EMBL" id="BMZH01000010">
    <property type="protein sequence ID" value="GHB00166.1"/>
    <property type="molecule type" value="Genomic_DNA"/>
</dbReference>
<dbReference type="InterPro" id="IPR004554">
    <property type="entry name" value="HMG_CoA_Rdtase_eu_arc"/>
</dbReference>
<comment type="caution">
    <text evidence="5">The sequence shown here is derived from an EMBL/GenBank/DDBJ whole genome shotgun (WGS) entry which is preliminary data.</text>
</comment>
<evidence type="ECO:0000256" key="2">
    <source>
        <dbReference type="ARBA" id="ARBA00012999"/>
    </source>
</evidence>
<dbReference type="Gene3D" id="3.30.70.420">
    <property type="entry name" value="Hydroxymethylglutaryl-CoA reductase, class I/II, NAD/NADP-binding domain"/>
    <property type="match status" value="1"/>
</dbReference>
<dbReference type="GO" id="GO:0008299">
    <property type="term" value="P:isoprenoid biosynthetic process"/>
    <property type="evidence" value="ECO:0007669"/>
    <property type="project" value="InterPro"/>
</dbReference>
<evidence type="ECO:0000313" key="5">
    <source>
        <dbReference type="EMBL" id="GHB00166.1"/>
    </source>
</evidence>
<dbReference type="Proteomes" id="UP000634004">
    <property type="component" value="Unassembled WGS sequence"/>
</dbReference>
<keyword evidence="6" id="KW-1185">Reference proteome</keyword>
<dbReference type="GO" id="GO:0015936">
    <property type="term" value="P:coenzyme A metabolic process"/>
    <property type="evidence" value="ECO:0007669"/>
    <property type="project" value="InterPro"/>
</dbReference>
<comment type="similarity">
    <text evidence="1">Belongs to the HMG-CoA reductase family.</text>
</comment>
<dbReference type="PANTHER" id="PTHR10572:SF24">
    <property type="entry name" value="3-HYDROXY-3-METHYLGLUTARYL-COENZYME A REDUCTASE"/>
    <property type="match status" value="1"/>
</dbReference>
<dbReference type="InterPro" id="IPR023074">
    <property type="entry name" value="HMG_CoA_Rdtase_cat_sf"/>
</dbReference>
<sequence length="392" mass="41885">MTRIPRDKENDYTDAMMAARRDFATEQSGTVLHHVGQTSIDPALLPGNIEQAMGAAQVPIGLAGPLLVHGEHIDGEVFVPMATTEGTLVASYNRGMRLLRECGGVTVTIVERYMQRAPVFHFDGARDARDFGVWLDANFDGVKRAAETTTSVGKLSHIEKYSVGAMLYTRMNFTTGDAAGQNMCGKAAFAACQWIAEAYKGPLKGYTLSGAIDTDKKHSQLNTLHSRGARVVAEVVLEPEKTKQLMRATTQQLFRVRNVSHTGGMLAGTSSNGLHAANALAALFIATGQDAANVAESQASISYVDLRDDGSLYWSLTLPSLIMATFGGGTGLPTQRECLDMMGCVGEENGKGMVGRLLEITAATVLAGELSLSSAIVAGDWVSSHDELGRNR</sequence>
<dbReference type="CDD" id="cd00643">
    <property type="entry name" value="HMG-CoA_reductase_classI"/>
    <property type="match status" value="1"/>
</dbReference>
<dbReference type="Pfam" id="PF00368">
    <property type="entry name" value="HMG-CoA_red"/>
    <property type="match status" value="1"/>
</dbReference>
<dbReference type="Gene3D" id="3.90.770.10">
    <property type="entry name" value="3-hydroxy-3-methylglutaryl-coenzyme A Reductase, Chain A, domain 2"/>
    <property type="match status" value="1"/>
</dbReference>
<dbReference type="EC" id="1.1.1.34" evidence="2"/>
<accession>A0A8J3CR84</accession>
<dbReference type="InterPro" id="IPR002202">
    <property type="entry name" value="HMG_CoA_Rdtase"/>
</dbReference>
<keyword evidence="3" id="KW-0521">NADP</keyword>
<dbReference type="SUPFAM" id="SSF56542">
    <property type="entry name" value="Substrate-binding domain of HMG-CoA reductase"/>
    <property type="match status" value="1"/>
</dbReference>
<gene>
    <name evidence="5" type="ORF">GCM10009069_23740</name>
</gene>
<reference evidence="5" key="1">
    <citation type="journal article" date="2014" name="Int. J. Syst. Evol. Microbiol.">
        <title>Complete genome sequence of Corynebacterium casei LMG S-19264T (=DSM 44701T), isolated from a smear-ripened cheese.</title>
        <authorList>
            <consortium name="US DOE Joint Genome Institute (JGI-PGF)"/>
            <person name="Walter F."/>
            <person name="Albersmeier A."/>
            <person name="Kalinowski J."/>
            <person name="Ruckert C."/>
        </authorList>
    </citation>
    <scope>NUCLEOTIDE SEQUENCE</scope>
    <source>
        <strain evidence="5">KCTC 32513</strain>
    </source>
</reference>
<dbReference type="PROSITE" id="PS50065">
    <property type="entry name" value="HMG_COA_REDUCTASE_4"/>
    <property type="match status" value="1"/>
</dbReference>
<dbReference type="AlphaFoldDB" id="A0A8J3CR84"/>
<protein>
    <recommendedName>
        <fullName evidence="2">hydroxymethylglutaryl-CoA reductase (NADPH)</fullName>
        <ecNumber evidence="2">1.1.1.34</ecNumber>
    </recommendedName>
</protein>
<evidence type="ECO:0000256" key="4">
    <source>
        <dbReference type="ARBA" id="ARBA00023002"/>
    </source>
</evidence>
<evidence type="ECO:0000256" key="3">
    <source>
        <dbReference type="ARBA" id="ARBA00022857"/>
    </source>
</evidence>
<dbReference type="InterPro" id="IPR009023">
    <property type="entry name" value="HMG_CoA_Rdtase_NAD(P)-bd_sf"/>
</dbReference>
<evidence type="ECO:0000256" key="1">
    <source>
        <dbReference type="ARBA" id="ARBA00007661"/>
    </source>
</evidence>
<name>A0A8J3CR84_9PROT</name>
<proteinExistence type="inferred from homology"/>
<dbReference type="PANTHER" id="PTHR10572">
    <property type="entry name" value="3-HYDROXY-3-METHYLGLUTARYL-COENZYME A REDUCTASE"/>
    <property type="match status" value="1"/>
</dbReference>
<reference evidence="5" key="2">
    <citation type="submission" date="2020-09" db="EMBL/GenBank/DDBJ databases">
        <authorList>
            <person name="Sun Q."/>
            <person name="Kim S."/>
        </authorList>
    </citation>
    <scope>NUCLEOTIDE SEQUENCE</scope>
    <source>
        <strain evidence="5">KCTC 32513</strain>
    </source>
</reference>
<dbReference type="RefSeq" id="WP_189498719.1">
    <property type="nucleotide sequence ID" value="NZ_BMZH01000010.1"/>
</dbReference>
<organism evidence="5 6">
    <name type="scientific">Algimonas arctica</name>
    <dbReference type="NCBI Taxonomy" id="1479486"/>
    <lineage>
        <taxon>Bacteria</taxon>
        <taxon>Pseudomonadati</taxon>
        <taxon>Pseudomonadota</taxon>
        <taxon>Alphaproteobacteria</taxon>
        <taxon>Maricaulales</taxon>
        <taxon>Robiginitomaculaceae</taxon>
        <taxon>Algimonas</taxon>
    </lineage>
</organism>
<dbReference type="InterPro" id="IPR009029">
    <property type="entry name" value="HMG_CoA_Rdtase_sub-bd_dom_sf"/>
</dbReference>
<evidence type="ECO:0000313" key="6">
    <source>
        <dbReference type="Proteomes" id="UP000634004"/>
    </source>
</evidence>
<keyword evidence="4" id="KW-0560">Oxidoreductase</keyword>
<dbReference type="SUPFAM" id="SSF55035">
    <property type="entry name" value="NAD-binding domain of HMG-CoA reductase"/>
    <property type="match status" value="1"/>
</dbReference>